<gene>
    <name evidence="2" type="ORF">CEXT_674951</name>
</gene>
<name>A0AAV4RYT8_CAEEX</name>
<evidence type="ECO:0000313" key="2">
    <source>
        <dbReference type="EMBL" id="GIY27473.1"/>
    </source>
</evidence>
<evidence type="ECO:0000256" key="1">
    <source>
        <dbReference type="SAM" id="MobiDB-lite"/>
    </source>
</evidence>
<feature type="compositionally biased region" description="Low complexity" evidence="1">
    <location>
        <begin position="123"/>
        <end position="134"/>
    </location>
</feature>
<feature type="region of interest" description="Disordered" evidence="1">
    <location>
        <begin position="1"/>
        <end position="62"/>
    </location>
</feature>
<keyword evidence="3" id="KW-1185">Reference proteome</keyword>
<sequence length="171" mass="18126">MDPAVAGGVLIGEHDRGSSDGQRLPPLPDAQRPEGHGRGERGVQEPSQEGVVPGGDAPCLPPVSEKIVFFSLQERPPPAHQTSIPEARLAFVTEMVESSPPGSGSRDPGGDDSIISESTVTADTSNEDTGTSGTEETRSEEDMATQVTFMKIFAPQKKTVLVESEYILWGL</sequence>
<accession>A0AAV4RYT8</accession>
<proteinExistence type="predicted"/>
<dbReference type="EMBL" id="BPLR01008822">
    <property type="protein sequence ID" value="GIY27473.1"/>
    <property type="molecule type" value="Genomic_DNA"/>
</dbReference>
<evidence type="ECO:0000313" key="3">
    <source>
        <dbReference type="Proteomes" id="UP001054945"/>
    </source>
</evidence>
<feature type="region of interest" description="Disordered" evidence="1">
    <location>
        <begin position="92"/>
        <end position="143"/>
    </location>
</feature>
<organism evidence="2 3">
    <name type="scientific">Caerostris extrusa</name>
    <name type="common">Bark spider</name>
    <name type="synonym">Caerostris bankana</name>
    <dbReference type="NCBI Taxonomy" id="172846"/>
    <lineage>
        <taxon>Eukaryota</taxon>
        <taxon>Metazoa</taxon>
        <taxon>Ecdysozoa</taxon>
        <taxon>Arthropoda</taxon>
        <taxon>Chelicerata</taxon>
        <taxon>Arachnida</taxon>
        <taxon>Araneae</taxon>
        <taxon>Araneomorphae</taxon>
        <taxon>Entelegynae</taxon>
        <taxon>Araneoidea</taxon>
        <taxon>Araneidae</taxon>
        <taxon>Caerostris</taxon>
    </lineage>
</organism>
<feature type="compositionally biased region" description="Low complexity" evidence="1">
    <location>
        <begin position="98"/>
        <end position="116"/>
    </location>
</feature>
<feature type="compositionally biased region" description="Basic and acidic residues" evidence="1">
    <location>
        <begin position="31"/>
        <end position="43"/>
    </location>
</feature>
<reference evidence="2 3" key="1">
    <citation type="submission" date="2021-06" db="EMBL/GenBank/DDBJ databases">
        <title>Caerostris extrusa draft genome.</title>
        <authorList>
            <person name="Kono N."/>
            <person name="Arakawa K."/>
        </authorList>
    </citation>
    <scope>NUCLEOTIDE SEQUENCE [LARGE SCALE GENOMIC DNA]</scope>
</reference>
<dbReference type="Proteomes" id="UP001054945">
    <property type="component" value="Unassembled WGS sequence"/>
</dbReference>
<dbReference type="AlphaFoldDB" id="A0AAV4RYT8"/>
<comment type="caution">
    <text evidence="2">The sequence shown here is derived from an EMBL/GenBank/DDBJ whole genome shotgun (WGS) entry which is preliminary data.</text>
</comment>
<protein>
    <submittedName>
        <fullName evidence="2">Uncharacterized protein</fullName>
    </submittedName>
</protein>